<sequence length="352" mass="39006">MLPRRHGRTDWFQALFDFREREYDYADFQDLFEVVQKTTLRSKMNDKTYQVGTFECLSLEDLRDAGAATAVAGQSTLRHIAAGDVFLMHCDPDNKHALFQAASQFNCLEFVSPNRVPENGVTCYANDMTQGPACAIAAGPATVYRNYFAEVGGQIGQTRDNQINNLDTIEDLIDNETHNFFEVYNGYTDSTKGQLSPLNAMIEDEAMRAKLAKALKIGVHWDVEVPFVDRFTAADNSDQIVSQAFCSAISVGYSSAPASAWAPFAQLVLDASYEATLWAAVVNYHKTGCNKVFLTALGGGVFGNRSEWIVDAIAKAVRAVANCGLDIVLVHYRRVDPVMQDRVARALRGNRR</sequence>
<keyword evidence="2" id="KW-1185">Reference proteome</keyword>
<name>A0A6G0X9K2_9STRA</name>
<dbReference type="PANTHER" id="PTHR35609">
    <property type="entry name" value="MACRO DOMAIN-CONTAINING PROTEIN"/>
    <property type="match status" value="1"/>
</dbReference>
<proteinExistence type="predicted"/>
<evidence type="ECO:0008006" key="3">
    <source>
        <dbReference type="Google" id="ProtNLM"/>
    </source>
</evidence>
<gene>
    <name evidence="1" type="ORF">Ae201684_007101</name>
</gene>
<dbReference type="AlphaFoldDB" id="A0A6G0X9K2"/>
<evidence type="ECO:0000313" key="1">
    <source>
        <dbReference type="EMBL" id="KAF0736651.1"/>
    </source>
</evidence>
<dbReference type="PANTHER" id="PTHR35609:SF1">
    <property type="entry name" value="MACRO DOMAIN-CONTAINING PROTEIN"/>
    <property type="match status" value="1"/>
</dbReference>
<organism evidence="1 2">
    <name type="scientific">Aphanomyces euteiches</name>
    <dbReference type="NCBI Taxonomy" id="100861"/>
    <lineage>
        <taxon>Eukaryota</taxon>
        <taxon>Sar</taxon>
        <taxon>Stramenopiles</taxon>
        <taxon>Oomycota</taxon>
        <taxon>Saprolegniomycetes</taxon>
        <taxon>Saprolegniales</taxon>
        <taxon>Verrucalvaceae</taxon>
        <taxon>Aphanomyces</taxon>
    </lineage>
</organism>
<protein>
    <recommendedName>
        <fullName evidence="3">Macro domain-containing protein</fullName>
    </recommendedName>
</protein>
<dbReference type="VEuPathDB" id="FungiDB:AeMF1_016960"/>
<evidence type="ECO:0000313" key="2">
    <source>
        <dbReference type="Proteomes" id="UP000481153"/>
    </source>
</evidence>
<reference evidence="1 2" key="1">
    <citation type="submission" date="2019-07" db="EMBL/GenBank/DDBJ databases">
        <title>Genomics analysis of Aphanomyces spp. identifies a new class of oomycete effector associated with host adaptation.</title>
        <authorList>
            <person name="Gaulin E."/>
        </authorList>
    </citation>
    <scope>NUCLEOTIDE SEQUENCE [LARGE SCALE GENOMIC DNA]</scope>
    <source>
        <strain evidence="1 2">ATCC 201684</strain>
    </source>
</reference>
<dbReference type="EMBL" id="VJMJ01000088">
    <property type="protein sequence ID" value="KAF0736651.1"/>
    <property type="molecule type" value="Genomic_DNA"/>
</dbReference>
<comment type="caution">
    <text evidence="1">The sequence shown here is derived from an EMBL/GenBank/DDBJ whole genome shotgun (WGS) entry which is preliminary data.</text>
</comment>
<dbReference type="Proteomes" id="UP000481153">
    <property type="component" value="Unassembled WGS sequence"/>
</dbReference>
<accession>A0A6G0X9K2</accession>